<dbReference type="EMBL" id="PCSD01000081">
    <property type="protein sequence ID" value="PIP33625.1"/>
    <property type="molecule type" value="Genomic_DNA"/>
</dbReference>
<feature type="compositionally biased region" description="Basic and acidic residues" evidence="1">
    <location>
        <begin position="59"/>
        <end position="75"/>
    </location>
</feature>
<dbReference type="AlphaFoldDB" id="A0A2G9ZKC0"/>
<evidence type="ECO:0000313" key="4">
    <source>
        <dbReference type="Proteomes" id="UP000230729"/>
    </source>
</evidence>
<evidence type="ECO:0000256" key="1">
    <source>
        <dbReference type="SAM" id="MobiDB-lite"/>
    </source>
</evidence>
<dbReference type="Proteomes" id="UP000230729">
    <property type="component" value="Unassembled WGS sequence"/>
</dbReference>
<keyword evidence="2" id="KW-0472">Membrane</keyword>
<keyword evidence="2" id="KW-0812">Transmembrane</keyword>
<sequence length="278" mass="30598">MSFNDWLNKIKIAANGQAPEQASPSFLMKKEISDYQAKISKEKDRPASSLIPPASVPPAKEETAQKKILPTEKSTKPMSAGGGIIKTNLIKGEIITFFDWQKAWYQIAAYIAAALLILAGLYACLFFYEKVKSGKVSALAEQAAFKGAKIVAMKQEISNIAADSQRLSMAEELINNHVYWTNFFLFLEENTLSTVKYDGFSGDLSGKYSLKARTKDFINLAEQINVLRASSWVKSASTSGGQQLVSGLNEEAAKFLISFPLDLLIDPALFTNYVSRGQ</sequence>
<accession>A0A2G9ZKC0</accession>
<evidence type="ECO:0000313" key="3">
    <source>
        <dbReference type="EMBL" id="PIP33625.1"/>
    </source>
</evidence>
<feature type="transmembrane region" description="Helical" evidence="2">
    <location>
        <begin position="107"/>
        <end position="128"/>
    </location>
</feature>
<evidence type="ECO:0000256" key="2">
    <source>
        <dbReference type="SAM" id="Phobius"/>
    </source>
</evidence>
<proteinExistence type="predicted"/>
<feature type="region of interest" description="Disordered" evidence="1">
    <location>
        <begin position="39"/>
        <end position="75"/>
    </location>
</feature>
<reference evidence="3 4" key="1">
    <citation type="submission" date="2017-09" db="EMBL/GenBank/DDBJ databases">
        <title>Depth-based differentiation of microbial function through sediment-hosted aquifers and enrichment of novel symbionts in the deep terrestrial subsurface.</title>
        <authorList>
            <person name="Probst A.J."/>
            <person name="Ladd B."/>
            <person name="Jarett J.K."/>
            <person name="Geller-Mcgrath D.E."/>
            <person name="Sieber C.M."/>
            <person name="Emerson J.B."/>
            <person name="Anantharaman K."/>
            <person name="Thomas B.C."/>
            <person name="Malmstrom R."/>
            <person name="Stieglmeier M."/>
            <person name="Klingl A."/>
            <person name="Woyke T."/>
            <person name="Ryan C.M."/>
            <person name="Banfield J.F."/>
        </authorList>
    </citation>
    <scope>NUCLEOTIDE SEQUENCE [LARGE SCALE GENOMIC DNA]</scope>
    <source>
        <strain evidence="3">CG23_combo_of_CG06-09_8_20_14_all_49_15</strain>
    </source>
</reference>
<organism evidence="3 4">
    <name type="scientific">Candidatus Falkowbacteria bacterium CG23_combo_of_CG06-09_8_20_14_all_49_15</name>
    <dbReference type="NCBI Taxonomy" id="1974572"/>
    <lineage>
        <taxon>Bacteria</taxon>
        <taxon>Candidatus Falkowiibacteriota</taxon>
    </lineage>
</organism>
<name>A0A2G9ZKC0_9BACT</name>
<keyword evidence="2" id="KW-1133">Transmembrane helix</keyword>
<comment type="caution">
    <text evidence="3">The sequence shown here is derived from an EMBL/GenBank/DDBJ whole genome shotgun (WGS) entry which is preliminary data.</text>
</comment>
<protein>
    <submittedName>
        <fullName evidence="3">Uncharacterized protein</fullName>
    </submittedName>
</protein>
<gene>
    <name evidence="3" type="ORF">COX22_03355</name>
</gene>